<organism evidence="1 3">
    <name type="scientific">Senna tora</name>
    <dbReference type="NCBI Taxonomy" id="362788"/>
    <lineage>
        <taxon>Eukaryota</taxon>
        <taxon>Viridiplantae</taxon>
        <taxon>Streptophyta</taxon>
        <taxon>Embryophyta</taxon>
        <taxon>Tracheophyta</taxon>
        <taxon>Spermatophyta</taxon>
        <taxon>Magnoliopsida</taxon>
        <taxon>eudicotyledons</taxon>
        <taxon>Gunneridae</taxon>
        <taxon>Pentapetalae</taxon>
        <taxon>rosids</taxon>
        <taxon>fabids</taxon>
        <taxon>Fabales</taxon>
        <taxon>Fabaceae</taxon>
        <taxon>Caesalpinioideae</taxon>
        <taxon>Cassia clade</taxon>
        <taxon>Senna</taxon>
    </lineage>
</organism>
<gene>
    <name evidence="1" type="ORF">G2W53_010049</name>
    <name evidence="2" type="ORF">G2W53_010054</name>
</gene>
<protein>
    <submittedName>
        <fullName evidence="1">Uncharacterized protein</fullName>
    </submittedName>
</protein>
<evidence type="ECO:0000313" key="3">
    <source>
        <dbReference type="Proteomes" id="UP000634136"/>
    </source>
</evidence>
<accession>A0A834WYJ6</accession>
<dbReference type="EMBL" id="JAAIUW010000004">
    <property type="protein sequence ID" value="KAF7835190.1"/>
    <property type="molecule type" value="Genomic_DNA"/>
</dbReference>
<comment type="caution">
    <text evidence="1">The sequence shown here is derived from an EMBL/GenBank/DDBJ whole genome shotgun (WGS) entry which is preliminary data.</text>
</comment>
<dbReference type="AlphaFoldDB" id="A0A834WYJ6"/>
<evidence type="ECO:0000313" key="2">
    <source>
        <dbReference type="EMBL" id="KAF7835195.1"/>
    </source>
</evidence>
<keyword evidence="3" id="KW-1185">Reference proteome</keyword>
<dbReference type="EMBL" id="JAAIUW010000004">
    <property type="protein sequence ID" value="KAF7835195.1"/>
    <property type="molecule type" value="Genomic_DNA"/>
</dbReference>
<proteinExistence type="predicted"/>
<reference evidence="1" key="1">
    <citation type="submission" date="2020-09" db="EMBL/GenBank/DDBJ databases">
        <title>Genome-Enabled Discovery of Anthraquinone Biosynthesis in Senna tora.</title>
        <authorList>
            <person name="Kang S.-H."/>
            <person name="Pandey R.P."/>
            <person name="Lee C.-M."/>
            <person name="Sim J.-S."/>
            <person name="Jeong J.-T."/>
            <person name="Choi B.-S."/>
            <person name="Jung M."/>
            <person name="Ginzburg D."/>
            <person name="Zhao K."/>
            <person name="Won S.Y."/>
            <person name="Oh T.-J."/>
            <person name="Yu Y."/>
            <person name="Kim N.-H."/>
            <person name="Lee O.R."/>
            <person name="Lee T.-H."/>
            <person name="Bashyal P."/>
            <person name="Kim T.-S."/>
            <person name="Lee W.-H."/>
            <person name="Kawkins C."/>
            <person name="Kim C.-K."/>
            <person name="Kim J.S."/>
            <person name="Ahn B.O."/>
            <person name="Rhee S.Y."/>
            <person name="Sohng J.K."/>
        </authorList>
    </citation>
    <scope>NUCLEOTIDE SEQUENCE</scope>
    <source>
        <tissue evidence="1">Leaf</tissue>
    </source>
</reference>
<dbReference type="Proteomes" id="UP000634136">
    <property type="component" value="Unassembled WGS sequence"/>
</dbReference>
<sequence length="30" mass="3176">MRSRCIGNPSGANARMALVDRVGAVSSHVY</sequence>
<evidence type="ECO:0000313" key="1">
    <source>
        <dbReference type="EMBL" id="KAF7835190.1"/>
    </source>
</evidence>
<name>A0A834WYJ6_9FABA</name>